<evidence type="ECO:0000256" key="3">
    <source>
        <dbReference type="ARBA" id="ARBA00022692"/>
    </source>
</evidence>
<evidence type="ECO:0000313" key="13">
    <source>
        <dbReference type="Proteomes" id="UP000824782"/>
    </source>
</evidence>
<gene>
    <name evidence="12" type="ORF">GDO81_020754</name>
</gene>
<feature type="transmembrane region" description="Helical" evidence="10">
    <location>
        <begin position="22"/>
        <end position="46"/>
    </location>
</feature>
<accession>A0AAV6ZDK8</accession>
<feature type="transmembrane region" description="Helical" evidence="10">
    <location>
        <begin position="233"/>
        <end position="256"/>
    </location>
</feature>
<evidence type="ECO:0000256" key="6">
    <source>
        <dbReference type="ARBA" id="ARBA00023040"/>
    </source>
</evidence>
<dbReference type="EMBL" id="WNYA01001579">
    <property type="protein sequence ID" value="KAG8545489.1"/>
    <property type="molecule type" value="Genomic_DNA"/>
</dbReference>
<dbReference type="PROSITE" id="PS50262">
    <property type="entry name" value="G_PROTEIN_RECEP_F1_2"/>
    <property type="match status" value="1"/>
</dbReference>
<dbReference type="FunFam" id="1.20.1070.10:FF:000008">
    <property type="entry name" value="Olfactory receptor"/>
    <property type="match status" value="1"/>
</dbReference>
<dbReference type="Proteomes" id="UP000824782">
    <property type="component" value="Unassembled WGS sequence"/>
</dbReference>
<dbReference type="GO" id="GO:0005886">
    <property type="term" value="C:plasma membrane"/>
    <property type="evidence" value="ECO:0007669"/>
    <property type="project" value="UniProtKB-SubCell"/>
</dbReference>
<evidence type="ECO:0000256" key="1">
    <source>
        <dbReference type="ARBA" id="ARBA00004651"/>
    </source>
</evidence>
<feature type="transmembrane region" description="Helical" evidence="10">
    <location>
        <begin position="268"/>
        <end position="287"/>
    </location>
</feature>
<dbReference type="CDD" id="cd13954">
    <property type="entry name" value="7tmA_OR"/>
    <property type="match status" value="1"/>
</dbReference>
<keyword evidence="4" id="KW-0552">Olfaction</keyword>
<evidence type="ECO:0000256" key="8">
    <source>
        <dbReference type="ARBA" id="ARBA00023170"/>
    </source>
</evidence>
<evidence type="ECO:0000256" key="2">
    <source>
        <dbReference type="ARBA" id="ARBA00022475"/>
    </source>
</evidence>
<protein>
    <recommendedName>
        <fullName evidence="11">G-protein coupled receptors family 1 profile domain-containing protein</fullName>
    </recommendedName>
</protein>
<evidence type="ECO:0000256" key="5">
    <source>
        <dbReference type="ARBA" id="ARBA00022989"/>
    </source>
</evidence>
<keyword evidence="5 10" id="KW-1133">Transmembrane helix</keyword>
<keyword evidence="3 10" id="KW-0812">Transmembrane</keyword>
<evidence type="ECO:0000256" key="10">
    <source>
        <dbReference type="SAM" id="Phobius"/>
    </source>
</evidence>
<feature type="transmembrane region" description="Helical" evidence="10">
    <location>
        <begin position="94"/>
        <end position="116"/>
    </location>
</feature>
<feature type="domain" description="G-protein coupled receptors family 1 profile" evidence="11">
    <location>
        <begin position="37"/>
        <end position="285"/>
    </location>
</feature>
<dbReference type="PANTHER" id="PTHR26452">
    <property type="entry name" value="OLFACTORY RECEPTOR"/>
    <property type="match status" value="1"/>
</dbReference>
<keyword evidence="9" id="KW-0807">Transducer</keyword>
<dbReference type="InterPro" id="IPR050516">
    <property type="entry name" value="Olfactory_GPCR"/>
</dbReference>
<dbReference type="AlphaFoldDB" id="A0AAV6ZDK8"/>
<dbReference type="InterPro" id="IPR017452">
    <property type="entry name" value="GPCR_Rhodpsn_7TM"/>
</dbReference>
<feature type="transmembrane region" description="Helical" evidence="10">
    <location>
        <begin position="198"/>
        <end position="221"/>
    </location>
</feature>
<keyword evidence="2" id="KW-1003">Cell membrane</keyword>
<feature type="transmembrane region" description="Helical" evidence="10">
    <location>
        <begin position="137"/>
        <end position="154"/>
    </location>
</feature>
<dbReference type="GO" id="GO:0004984">
    <property type="term" value="F:olfactory receptor activity"/>
    <property type="evidence" value="ECO:0007669"/>
    <property type="project" value="InterPro"/>
</dbReference>
<sequence length="307" mass="35422">MKNNTYQFFILTFTTNEGNKPFLSFVFVLIYLTAVLANSTTITVIYKYPHLHTPMYLFLCNLSIVDLCYTNITIPKLVHMFLSSDSSICFTQCFIQMYFFSFAVTTEDLLLFIMAYDRYVAICRPLRYHSVLSKKNCLLFMICVWVTGFINSILPPLTTFTIPLCYSNKVSQFFCEYKAFSKISCPNIGFHILAYTEAVIFGIFPFLFSIISYIKVIVVIFHIKSSDGRRKAFSTCSSHLIVLTMYYGTWMSAYLIPSLINTQVLELVFTLLYTTVTPMLNPLIYTVRNKDVKRALQKLVGCEVKDE</sequence>
<evidence type="ECO:0000256" key="9">
    <source>
        <dbReference type="ARBA" id="ARBA00023224"/>
    </source>
</evidence>
<evidence type="ECO:0000259" key="11">
    <source>
        <dbReference type="PROSITE" id="PS50262"/>
    </source>
</evidence>
<evidence type="ECO:0000256" key="7">
    <source>
        <dbReference type="ARBA" id="ARBA00023136"/>
    </source>
</evidence>
<keyword evidence="4" id="KW-0716">Sensory transduction</keyword>
<keyword evidence="7 10" id="KW-0472">Membrane</keyword>
<comment type="caution">
    <text evidence="12">The sequence shown here is derived from an EMBL/GenBank/DDBJ whole genome shotgun (WGS) entry which is preliminary data.</text>
</comment>
<comment type="subcellular location">
    <subcellularLocation>
        <location evidence="1">Cell membrane</location>
        <topology evidence="1">Multi-pass membrane protein</topology>
    </subcellularLocation>
</comment>
<dbReference type="SUPFAM" id="SSF81321">
    <property type="entry name" value="Family A G protein-coupled receptor-like"/>
    <property type="match status" value="1"/>
</dbReference>
<name>A0AAV6ZDK8_ENGPU</name>
<dbReference type="PRINTS" id="PR00237">
    <property type="entry name" value="GPCRRHODOPSN"/>
</dbReference>
<dbReference type="Gene3D" id="1.20.1070.10">
    <property type="entry name" value="Rhodopsin 7-helix transmembrane proteins"/>
    <property type="match status" value="1"/>
</dbReference>
<keyword evidence="13" id="KW-1185">Reference proteome</keyword>
<dbReference type="PRINTS" id="PR00245">
    <property type="entry name" value="OLFACTORYR"/>
</dbReference>
<keyword evidence="6" id="KW-0297">G-protein coupled receptor</keyword>
<evidence type="ECO:0000256" key="4">
    <source>
        <dbReference type="ARBA" id="ARBA00022725"/>
    </source>
</evidence>
<dbReference type="InterPro" id="IPR000725">
    <property type="entry name" value="Olfact_rcpt"/>
</dbReference>
<evidence type="ECO:0000313" key="12">
    <source>
        <dbReference type="EMBL" id="KAG8545489.1"/>
    </source>
</evidence>
<dbReference type="Pfam" id="PF13853">
    <property type="entry name" value="7tm_4"/>
    <property type="match status" value="1"/>
</dbReference>
<dbReference type="GO" id="GO:0004930">
    <property type="term" value="F:G protein-coupled receptor activity"/>
    <property type="evidence" value="ECO:0007669"/>
    <property type="project" value="UniProtKB-KW"/>
</dbReference>
<dbReference type="InterPro" id="IPR000276">
    <property type="entry name" value="GPCR_Rhodpsn"/>
</dbReference>
<organism evidence="12 13">
    <name type="scientific">Engystomops pustulosus</name>
    <name type="common">Tungara frog</name>
    <name type="synonym">Physalaemus pustulosus</name>
    <dbReference type="NCBI Taxonomy" id="76066"/>
    <lineage>
        <taxon>Eukaryota</taxon>
        <taxon>Metazoa</taxon>
        <taxon>Chordata</taxon>
        <taxon>Craniata</taxon>
        <taxon>Vertebrata</taxon>
        <taxon>Euteleostomi</taxon>
        <taxon>Amphibia</taxon>
        <taxon>Batrachia</taxon>
        <taxon>Anura</taxon>
        <taxon>Neobatrachia</taxon>
        <taxon>Hyloidea</taxon>
        <taxon>Leptodactylidae</taxon>
        <taxon>Leiuperinae</taxon>
        <taxon>Engystomops</taxon>
    </lineage>
</organism>
<keyword evidence="8" id="KW-0675">Receptor</keyword>
<reference evidence="12" key="1">
    <citation type="thesis" date="2020" institute="ProQuest LLC" country="789 East Eisenhower Parkway, Ann Arbor, MI, USA">
        <title>Comparative Genomics and Chromosome Evolution.</title>
        <authorList>
            <person name="Mudd A.B."/>
        </authorList>
    </citation>
    <scope>NUCLEOTIDE SEQUENCE</scope>
    <source>
        <strain evidence="12">237g6f4</strain>
        <tissue evidence="12">Blood</tissue>
    </source>
</reference>
<proteinExistence type="predicted"/>